<feature type="domain" description="ABC transmembrane type-1" evidence="8">
    <location>
        <begin position="98"/>
        <end position="312"/>
    </location>
</feature>
<evidence type="ECO:0000256" key="4">
    <source>
        <dbReference type="ARBA" id="ARBA00022692"/>
    </source>
</evidence>
<comment type="similarity">
    <text evidence="7">Belongs to the binding-protein-dependent transport system permease family.</text>
</comment>
<evidence type="ECO:0000256" key="3">
    <source>
        <dbReference type="ARBA" id="ARBA00022475"/>
    </source>
</evidence>
<dbReference type="InterPro" id="IPR000515">
    <property type="entry name" value="MetI-like"/>
</dbReference>
<feature type="transmembrane region" description="Helical" evidence="7">
    <location>
        <begin position="291"/>
        <end position="313"/>
    </location>
</feature>
<proteinExistence type="inferred from homology"/>
<evidence type="ECO:0000256" key="2">
    <source>
        <dbReference type="ARBA" id="ARBA00022448"/>
    </source>
</evidence>
<keyword evidence="2 7" id="KW-0813">Transport</keyword>
<keyword evidence="10" id="KW-1185">Reference proteome</keyword>
<evidence type="ECO:0000259" key="8">
    <source>
        <dbReference type="PROSITE" id="PS50928"/>
    </source>
</evidence>
<keyword evidence="6 7" id="KW-0472">Membrane</keyword>
<evidence type="ECO:0000256" key="5">
    <source>
        <dbReference type="ARBA" id="ARBA00022989"/>
    </source>
</evidence>
<organism evidence="9 10">
    <name type="scientific">Cohnella xylanilytica</name>
    <dbReference type="NCBI Taxonomy" id="557555"/>
    <lineage>
        <taxon>Bacteria</taxon>
        <taxon>Bacillati</taxon>
        <taxon>Bacillota</taxon>
        <taxon>Bacilli</taxon>
        <taxon>Bacillales</taxon>
        <taxon>Paenibacillaceae</taxon>
        <taxon>Cohnella</taxon>
    </lineage>
</organism>
<evidence type="ECO:0000256" key="1">
    <source>
        <dbReference type="ARBA" id="ARBA00004651"/>
    </source>
</evidence>
<dbReference type="CDD" id="cd06261">
    <property type="entry name" value="TM_PBP2"/>
    <property type="match status" value="1"/>
</dbReference>
<comment type="subcellular location">
    <subcellularLocation>
        <location evidence="1 7">Cell membrane</location>
        <topology evidence="1 7">Multi-pass membrane protein</topology>
    </subcellularLocation>
</comment>
<dbReference type="Proteomes" id="UP000553776">
    <property type="component" value="Unassembled WGS sequence"/>
</dbReference>
<dbReference type="SUPFAM" id="SSF161098">
    <property type="entry name" value="MetI-like"/>
    <property type="match status" value="1"/>
</dbReference>
<dbReference type="PANTHER" id="PTHR30193">
    <property type="entry name" value="ABC TRANSPORTER PERMEASE PROTEIN"/>
    <property type="match status" value="1"/>
</dbReference>
<protein>
    <submittedName>
        <fullName evidence="9">Sugar ABC transporter permease</fullName>
    </submittedName>
</protein>
<dbReference type="InterPro" id="IPR035906">
    <property type="entry name" value="MetI-like_sf"/>
</dbReference>
<keyword evidence="4 7" id="KW-0812">Transmembrane</keyword>
<dbReference type="GO" id="GO:0055085">
    <property type="term" value="P:transmembrane transport"/>
    <property type="evidence" value="ECO:0007669"/>
    <property type="project" value="InterPro"/>
</dbReference>
<dbReference type="PROSITE" id="PS50928">
    <property type="entry name" value="ABC_TM1"/>
    <property type="match status" value="1"/>
</dbReference>
<name>A0A841U8X2_9BACL</name>
<dbReference type="GO" id="GO:0005886">
    <property type="term" value="C:plasma membrane"/>
    <property type="evidence" value="ECO:0007669"/>
    <property type="project" value="UniProtKB-SubCell"/>
</dbReference>
<keyword evidence="5 7" id="KW-1133">Transmembrane helix</keyword>
<dbReference type="Pfam" id="PF00528">
    <property type="entry name" value="BPD_transp_1"/>
    <property type="match status" value="1"/>
</dbReference>
<accession>A0A841U8X2</accession>
<evidence type="ECO:0000313" key="9">
    <source>
        <dbReference type="EMBL" id="MBB6694554.1"/>
    </source>
</evidence>
<feature type="transmembrane region" description="Helical" evidence="7">
    <location>
        <begin position="38"/>
        <end position="62"/>
    </location>
</feature>
<comment type="caution">
    <text evidence="9">The sequence shown here is derived from an EMBL/GenBank/DDBJ whole genome shotgun (WGS) entry which is preliminary data.</text>
</comment>
<feature type="transmembrane region" description="Helical" evidence="7">
    <location>
        <begin position="136"/>
        <end position="155"/>
    </location>
</feature>
<evidence type="ECO:0000313" key="10">
    <source>
        <dbReference type="Proteomes" id="UP000553776"/>
    </source>
</evidence>
<dbReference type="RefSeq" id="WP_185138518.1">
    <property type="nucleotide sequence ID" value="NZ_JACJVR010000097.1"/>
</dbReference>
<sequence>MIKSSTRATGANDRIVRTPRSGLRLFDWIDHRSDSFTAYLYLAPTFLLLLLLIAVPMVYALFLSLVKVGFVQGSIHYTFAGLDNYIQLFKDPHFTKVMTKTVVFTVAKVILTLLFSFGVASIIYFGAWGSALFKRLFLLPWALSYVVNGLMWKWMFNGDYGIINEILVRLGWIDTYKAWLAEPNSAMGVVLLADIWKSMPYVALLLLAAMQSTMKDLCEAARTDGAGTLGVFYHVIVPGIRPVILVCLVVETMWTLRIFDLIWVLTQGGPQYGTMVLNVFAYEQAFRNFNIGYASAISYFITLLTAVFTLVYLRFMGKEN</sequence>
<feature type="transmembrane region" description="Helical" evidence="7">
    <location>
        <begin position="186"/>
        <end position="210"/>
    </location>
</feature>
<gene>
    <name evidence="9" type="ORF">H7B90_24465</name>
</gene>
<dbReference type="EMBL" id="JACJVR010000097">
    <property type="protein sequence ID" value="MBB6694554.1"/>
    <property type="molecule type" value="Genomic_DNA"/>
</dbReference>
<dbReference type="AlphaFoldDB" id="A0A841U8X2"/>
<dbReference type="Gene3D" id="1.10.3720.10">
    <property type="entry name" value="MetI-like"/>
    <property type="match status" value="1"/>
</dbReference>
<reference evidence="9 10" key="1">
    <citation type="submission" date="2020-08" db="EMBL/GenBank/DDBJ databases">
        <title>Cohnella phylogeny.</title>
        <authorList>
            <person name="Dunlap C."/>
        </authorList>
    </citation>
    <scope>NUCLEOTIDE SEQUENCE [LARGE SCALE GENOMIC DNA]</scope>
    <source>
        <strain evidence="9 10">DSM 25239</strain>
    </source>
</reference>
<evidence type="ECO:0000256" key="6">
    <source>
        <dbReference type="ARBA" id="ARBA00023136"/>
    </source>
</evidence>
<feature type="transmembrane region" description="Helical" evidence="7">
    <location>
        <begin position="231"/>
        <end position="254"/>
    </location>
</feature>
<dbReference type="InterPro" id="IPR051393">
    <property type="entry name" value="ABC_transporter_permease"/>
</dbReference>
<feature type="transmembrane region" description="Helical" evidence="7">
    <location>
        <begin position="102"/>
        <end position="124"/>
    </location>
</feature>
<evidence type="ECO:0000256" key="7">
    <source>
        <dbReference type="RuleBase" id="RU363032"/>
    </source>
</evidence>
<keyword evidence="3" id="KW-1003">Cell membrane</keyword>
<dbReference type="PANTHER" id="PTHR30193:SF45">
    <property type="entry name" value="ABC TRANSPORTER PERMEASE PROTEIN"/>
    <property type="match status" value="1"/>
</dbReference>